<evidence type="ECO:0000256" key="4">
    <source>
        <dbReference type="ARBA" id="ARBA00022692"/>
    </source>
</evidence>
<feature type="transmembrane region" description="Helical" evidence="10">
    <location>
        <begin position="96"/>
        <end position="118"/>
    </location>
</feature>
<evidence type="ECO:0000256" key="1">
    <source>
        <dbReference type="ARBA" id="ARBA00004651"/>
    </source>
</evidence>
<dbReference type="InterPro" id="IPR028055">
    <property type="entry name" value="YidC/Oxa/ALB_C"/>
</dbReference>
<evidence type="ECO:0000256" key="10">
    <source>
        <dbReference type="SAM" id="Phobius"/>
    </source>
</evidence>
<feature type="domain" description="Membrane insertase YidC/Oxa/ALB C-terminal" evidence="11">
    <location>
        <begin position="25"/>
        <end position="227"/>
    </location>
</feature>
<protein>
    <submittedName>
        <fullName evidence="12">Inner membrane protein translocase component YidC, short form OxaI-like</fullName>
    </submittedName>
</protein>
<dbReference type="GO" id="GO:0005886">
    <property type="term" value="C:plasma membrane"/>
    <property type="evidence" value="ECO:0007669"/>
    <property type="project" value="UniProtKB-SubCell"/>
</dbReference>
<sequence length="247" mass="27758">MLSFLTDPIVHLLIFLYGNLGQSLGLAIIVLTLLVRTALLPISLPALKSARKMQELKPQLDKLKKKHKDKTKLQQAQLELYRHHGINPLSGCLPQLVQIVVLIALYQAFIGFITSGQFNGSALHTSFLWLDLSQSDPYYILPILAGGTQLLYSLAMQTGLESHLKAPKQKSPRQKEEDSLEMAQSIQQQMIYLMPLMTLIIATRFPSGLALYWVVTTIYSFVQQLIISGPGGLTHYKNLILARFNFR</sequence>
<comment type="subcellular location">
    <subcellularLocation>
        <location evidence="1">Cell membrane</location>
        <topology evidence="1">Multi-pass membrane protein</topology>
    </subcellularLocation>
    <subcellularLocation>
        <location evidence="9">Membrane</location>
        <topology evidence="9">Multi-pass membrane protein</topology>
    </subcellularLocation>
</comment>
<evidence type="ECO:0000256" key="2">
    <source>
        <dbReference type="ARBA" id="ARBA00022448"/>
    </source>
</evidence>
<dbReference type="NCBIfam" id="TIGR03592">
    <property type="entry name" value="yidC_oxa1_cterm"/>
    <property type="match status" value="1"/>
</dbReference>
<dbReference type="PANTHER" id="PTHR12428">
    <property type="entry name" value="OXA1"/>
    <property type="match status" value="1"/>
</dbReference>
<evidence type="ECO:0000256" key="8">
    <source>
        <dbReference type="ARBA" id="ARBA00023186"/>
    </source>
</evidence>
<feature type="transmembrane region" description="Helical" evidence="10">
    <location>
        <begin position="20"/>
        <end position="47"/>
    </location>
</feature>
<feature type="transmembrane region" description="Helical" evidence="10">
    <location>
        <begin position="138"/>
        <end position="155"/>
    </location>
</feature>
<keyword evidence="2" id="KW-0813">Transport</keyword>
<reference evidence="13" key="1">
    <citation type="journal article" date="2020" name="Microorganisms">
        <title>Complete Genome of a Member of a New Bacterial Lineage in the Microgenomates Group Reveals an Unusual Nucleotide Composition Disparity Between Two Strands of DNA and Limited Metabolic Potential.</title>
        <authorList>
            <person name="Kadnikov V.V."/>
            <person name="Mardanov A.V."/>
            <person name="Beletsky A.V."/>
            <person name="Karnachuk O.V."/>
            <person name="Ravin N.V."/>
        </authorList>
    </citation>
    <scope>NUCLEOTIDE SEQUENCE [LARGE SCALE GENOMIC DNA]</scope>
</reference>
<name>A0A857N593_9BACT</name>
<evidence type="ECO:0000259" key="11">
    <source>
        <dbReference type="Pfam" id="PF02096"/>
    </source>
</evidence>
<keyword evidence="4 9" id="KW-0812">Transmembrane</keyword>
<evidence type="ECO:0000256" key="7">
    <source>
        <dbReference type="ARBA" id="ARBA00023136"/>
    </source>
</evidence>
<keyword evidence="5" id="KW-0653">Protein transport</keyword>
<dbReference type="GO" id="GO:0032977">
    <property type="term" value="F:membrane insertase activity"/>
    <property type="evidence" value="ECO:0007669"/>
    <property type="project" value="InterPro"/>
</dbReference>
<dbReference type="EMBL" id="CP047901">
    <property type="protein sequence ID" value="QHO63206.1"/>
    <property type="molecule type" value="Genomic_DNA"/>
</dbReference>
<dbReference type="GO" id="GO:0051205">
    <property type="term" value="P:protein insertion into membrane"/>
    <property type="evidence" value="ECO:0007669"/>
    <property type="project" value="TreeGrafter"/>
</dbReference>
<comment type="similarity">
    <text evidence="9">Belongs to the OXA1/ALB3/YidC family.</text>
</comment>
<organism evidence="12 13">
    <name type="scientific">Candidatus Chazhemtobacterium aquaticus</name>
    <dbReference type="NCBI Taxonomy" id="2715735"/>
    <lineage>
        <taxon>Bacteria</taxon>
        <taxon>Candidatus Chazhemtobacteraceae</taxon>
        <taxon>Candidatus Chazhemtobacterium</taxon>
    </lineage>
</organism>
<dbReference type="GO" id="GO:0015031">
    <property type="term" value="P:protein transport"/>
    <property type="evidence" value="ECO:0007669"/>
    <property type="project" value="UniProtKB-KW"/>
</dbReference>
<evidence type="ECO:0000256" key="6">
    <source>
        <dbReference type="ARBA" id="ARBA00022989"/>
    </source>
</evidence>
<dbReference type="Proteomes" id="UP000463983">
    <property type="component" value="Chromosome"/>
</dbReference>
<keyword evidence="6 10" id="KW-1133">Transmembrane helix</keyword>
<dbReference type="AlphaFoldDB" id="A0A857N593"/>
<evidence type="ECO:0000256" key="3">
    <source>
        <dbReference type="ARBA" id="ARBA00022475"/>
    </source>
</evidence>
<keyword evidence="8" id="KW-0143">Chaperone</keyword>
<keyword evidence="3" id="KW-1003">Cell membrane</keyword>
<accession>A0A857N593</accession>
<dbReference type="KEGG" id="caqa:MICH65_0225"/>
<keyword evidence="13" id="KW-1185">Reference proteome</keyword>
<evidence type="ECO:0000313" key="13">
    <source>
        <dbReference type="Proteomes" id="UP000463983"/>
    </source>
</evidence>
<gene>
    <name evidence="12" type="ORF">MICH65_0225</name>
</gene>
<dbReference type="InterPro" id="IPR001708">
    <property type="entry name" value="YidC/ALB3/OXA1/COX18"/>
</dbReference>
<dbReference type="RefSeq" id="WP_161931597.1">
    <property type="nucleotide sequence ID" value="NZ_CP047901.1"/>
</dbReference>
<dbReference type="PANTHER" id="PTHR12428:SF65">
    <property type="entry name" value="CYTOCHROME C OXIDASE ASSEMBLY PROTEIN COX18, MITOCHONDRIAL"/>
    <property type="match status" value="1"/>
</dbReference>
<dbReference type="InterPro" id="IPR047196">
    <property type="entry name" value="YidC_ALB_C"/>
</dbReference>
<evidence type="ECO:0000256" key="9">
    <source>
        <dbReference type="RuleBase" id="RU003945"/>
    </source>
</evidence>
<dbReference type="Pfam" id="PF02096">
    <property type="entry name" value="60KD_IMP"/>
    <property type="match status" value="1"/>
</dbReference>
<evidence type="ECO:0000256" key="5">
    <source>
        <dbReference type="ARBA" id="ARBA00022927"/>
    </source>
</evidence>
<dbReference type="CDD" id="cd20070">
    <property type="entry name" value="5TM_YidC_Alb3"/>
    <property type="match status" value="1"/>
</dbReference>
<keyword evidence="7 10" id="KW-0472">Membrane</keyword>
<evidence type="ECO:0000313" key="12">
    <source>
        <dbReference type="EMBL" id="QHO63206.1"/>
    </source>
</evidence>
<proteinExistence type="inferred from homology"/>